<keyword evidence="3" id="KW-1185">Reference proteome</keyword>
<dbReference type="Pfam" id="PF09945">
    <property type="entry name" value="DUF2177"/>
    <property type="match status" value="1"/>
</dbReference>
<reference evidence="3" key="2">
    <citation type="journal article" date="2020" name="Antonie Van Leeuwenhoek">
        <title>Labilibaculum antarcticum sp. nov., a novel facultative anaerobic, psychrotorelant bacterium isolated from marine sediment of Antarctica.</title>
        <authorList>
            <person name="Watanabe M."/>
            <person name="Kojima H."/>
            <person name="Fukui M."/>
        </authorList>
    </citation>
    <scope>NUCLEOTIDE SEQUENCE [LARGE SCALE GENOMIC DNA]</scope>
    <source>
        <strain evidence="3">SPP2</strain>
    </source>
</reference>
<feature type="transmembrane region" description="Helical" evidence="1">
    <location>
        <begin position="74"/>
        <end position="93"/>
    </location>
</feature>
<evidence type="ECO:0000256" key="1">
    <source>
        <dbReference type="SAM" id="Phobius"/>
    </source>
</evidence>
<sequence length="135" mass="15214">MQIKSILISYLLTFIVFLMIDLLWLGIIAKNLYQKYLGDFLSDKVNWTAAFIFYFIYVAGISIFAVYPAVQKGSVLSAILMGALFGLFTYATYDLTNLATLKDWPLPIVFIDILWGAILSATVSLAGFHIVKWIN</sequence>
<dbReference type="Proteomes" id="UP000218267">
    <property type="component" value="Chromosome"/>
</dbReference>
<feature type="transmembrane region" description="Helical" evidence="1">
    <location>
        <begin position="47"/>
        <end position="67"/>
    </location>
</feature>
<dbReference type="EMBL" id="AP018042">
    <property type="protein sequence ID" value="BAX81444.1"/>
    <property type="molecule type" value="Genomic_DNA"/>
</dbReference>
<keyword evidence="1" id="KW-0812">Transmembrane</keyword>
<name>A0A1Y1CMD3_9BACT</name>
<keyword evidence="1" id="KW-1133">Transmembrane helix</keyword>
<evidence type="ECO:0008006" key="4">
    <source>
        <dbReference type="Google" id="ProtNLM"/>
    </source>
</evidence>
<protein>
    <recommendedName>
        <fullName evidence="4">DUF2177 domain-containing protein</fullName>
    </recommendedName>
</protein>
<feature type="transmembrane region" description="Helical" evidence="1">
    <location>
        <begin position="7"/>
        <end position="27"/>
    </location>
</feature>
<proteinExistence type="predicted"/>
<reference evidence="2 3" key="1">
    <citation type="journal article" date="2018" name="Mar. Genomics">
        <title>Complete genome sequence of Marinifilaceae bacterium strain SPP2, isolated from the Antarctic marine sediment.</title>
        <authorList>
            <person name="Watanabe M."/>
            <person name="Kojima H."/>
            <person name="Fukui M."/>
        </authorList>
    </citation>
    <scope>NUCLEOTIDE SEQUENCE [LARGE SCALE GENOMIC DNA]</scope>
    <source>
        <strain evidence="2 3">SPP2</strain>
    </source>
</reference>
<evidence type="ECO:0000313" key="2">
    <source>
        <dbReference type="EMBL" id="BAX81444.1"/>
    </source>
</evidence>
<dbReference type="RefSeq" id="WP_096430851.1">
    <property type="nucleotide sequence ID" value="NZ_AP018042.1"/>
</dbReference>
<dbReference type="KEGG" id="mbas:ALGA_3144"/>
<feature type="transmembrane region" description="Helical" evidence="1">
    <location>
        <begin position="113"/>
        <end position="131"/>
    </location>
</feature>
<keyword evidence="1" id="KW-0472">Membrane</keyword>
<dbReference type="AlphaFoldDB" id="A0A1Y1CMD3"/>
<dbReference type="InterPro" id="IPR018687">
    <property type="entry name" value="DUF2177_membr"/>
</dbReference>
<gene>
    <name evidence="2" type="ORF">ALGA_3144</name>
</gene>
<organism evidence="2 3">
    <name type="scientific">Labilibaculum antarcticum</name>
    <dbReference type="NCBI Taxonomy" id="1717717"/>
    <lineage>
        <taxon>Bacteria</taxon>
        <taxon>Pseudomonadati</taxon>
        <taxon>Bacteroidota</taxon>
        <taxon>Bacteroidia</taxon>
        <taxon>Marinilabiliales</taxon>
        <taxon>Marinifilaceae</taxon>
        <taxon>Labilibaculum</taxon>
    </lineage>
</organism>
<accession>A0A1Y1CMD3</accession>
<dbReference type="OrthoDB" id="166547at2"/>
<evidence type="ECO:0000313" key="3">
    <source>
        <dbReference type="Proteomes" id="UP000218267"/>
    </source>
</evidence>